<name>A0A8W8KFN9_MAGGI</name>
<dbReference type="Proteomes" id="UP000005408">
    <property type="component" value="Unassembled WGS sequence"/>
</dbReference>
<sequence length="189" mass="21858">MIETRKCTKKKILEAKSLRLKEKHQQDYSEIQKQVKKAVRTDRRAYIDALATKAEEAANKGEQGNLYKITKVICGKNRPSPNLPIKDKQGKLITSENEMKEWWTEHFKEILNRPPPIHEPEISEPESELNINTNPPDRGRSKVTWRRTVEAEMKEHQRSWGTLQKLASDRQGWRALVTALYAKGVTGSK</sequence>
<evidence type="ECO:0000256" key="1">
    <source>
        <dbReference type="SAM" id="MobiDB-lite"/>
    </source>
</evidence>
<organism evidence="2 3">
    <name type="scientific">Magallana gigas</name>
    <name type="common">Pacific oyster</name>
    <name type="synonym">Crassostrea gigas</name>
    <dbReference type="NCBI Taxonomy" id="29159"/>
    <lineage>
        <taxon>Eukaryota</taxon>
        <taxon>Metazoa</taxon>
        <taxon>Spiralia</taxon>
        <taxon>Lophotrochozoa</taxon>
        <taxon>Mollusca</taxon>
        <taxon>Bivalvia</taxon>
        <taxon>Autobranchia</taxon>
        <taxon>Pteriomorphia</taxon>
        <taxon>Ostreida</taxon>
        <taxon>Ostreoidea</taxon>
        <taxon>Ostreidae</taxon>
        <taxon>Magallana</taxon>
    </lineage>
</organism>
<dbReference type="AlphaFoldDB" id="A0A8W8KFN9"/>
<protein>
    <submittedName>
        <fullName evidence="2">Uncharacterized protein</fullName>
    </submittedName>
</protein>
<evidence type="ECO:0000313" key="3">
    <source>
        <dbReference type="Proteomes" id="UP000005408"/>
    </source>
</evidence>
<dbReference type="EnsemblMetazoa" id="G23696.1">
    <property type="protein sequence ID" value="G23696.1:cds"/>
    <property type="gene ID" value="G23696"/>
</dbReference>
<proteinExistence type="predicted"/>
<keyword evidence="3" id="KW-1185">Reference proteome</keyword>
<reference evidence="2" key="1">
    <citation type="submission" date="2022-08" db="UniProtKB">
        <authorList>
            <consortium name="EnsemblMetazoa"/>
        </authorList>
    </citation>
    <scope>IDENTIFICATION</scope>
    <source>
        <strain evidence="2">05x7-T-G4-1.051#20</strain>
    </source>
</reference>
<accession>A0A8W8KFN9</accession>
<evidence type="ECO:0000313" key="2">
    <source>
        <dbReference type="EnsemblMetazoa" id="G23696.1:cds"/>
    </source>
</evidence>
<feature type="region of interest" description="Disordered" evidence="1">
    <location>
        <begin position="120"/>
        <end position="142"/>
    </location>
</feature>